<name>A0AAV4PVX9_CAEEX</name>
<comment type="caution">
    <text evidence="2">The sequence shown here is derived from an EMBL/GenBank/DDBJ whole genome shotgun (WGS) entry which is preliminary data.</text>
</comment>
<dbReference type="EMBL" id="BPLR01005235">
    <property type="protein sequence ID" value="GIY00880.1"/>
    <property type="molecule type" value="Genomic_DNA"/>
</dbReference>
<organism evidence="2 3">
    <name type="scientific">Caerostris extrusa</name>
    <name type="common">Bark spider</name>
    <name type="synonym">Caerostris bankana</name>
    <dbReference type="NCBI Taxonomy" id="172846"/>
    <lineage>
        <taxon>Eukaryota</taxon>
        <taxon>Metazoa</taxon>
        <taxon>Ecdysozoa</taxon>
        <taxon>Arthropoda</taxon>
        <taxon>Chelicerata</taxon>
        <taxon>Arachnida</taxon>
        <taxon>Araneae</taxon>
        <taxon>Araneomorphae</taxon>
        <taxon>Entelegynae</taxon>
        <taxon>Araneoidea</taxon>
        <taxon>Araneidae</taxon>
        <taxon>Caerostris</taxon>
    </lineage>
</organism>
<protein>
    <submittedName>
        <fullName evidence="2">Uncharacterized protein</fullName>
    </submittedName>
</protein>
<evidence type="ECO:0000313" key="3">
    <source>
        <dbReference type="Proteomes" id="UP001054945"/>
    </source>
</evidence>
<keyword evidence="3" id="KW-1185">Reference proteome</keyword>
<accession>A0AAV4PVX9</accession>
<evidence type="ECO:0000313" key="2">
    <source>
        <dbReference type="EMBL" id="GIY00880.1"/>
    </source>
</evidence>
<reference evidence="2 3" key="1">
    <citation type="submission" date="2021-06" db="EMBL/GenBank/DDBJ databases">
        <title>Caerostris extrusa draft genome.</title>
        <authorList>
            <person name="Kono N."/>
            <person name="Arakawa K."/>
        </authorList>
    </citation>
    <scope>NUCLEOTIDE SEQUENCE [LARGE SCALE GENOMIC DNA]</scope>
</reference>
<evidence type="ECO:0000256" key="1">
    <source>
        <dbReference type="SAM" id="MobiDB-lite"/>
    </source>
</evidence>
<gene>
    <name evidence="2" type="ORF">CEXT_706851</name>
</gene>
<proteinExistence type="predicted"/>
<dbReference type="AlphaFoldDB" id="A0AAV4PVX9"/>
<dbReference type="Proteomes" id="UP001054945">
    <property type="component" value="Unassembled WGS sequence"/>
</dbReference>
<feature type="region of interest" description="Disordered" evidence="1">
    <location>
        <begin position="1"/>
        <end position="22"/>
    </location>
</feature>
<sequence length="71" mass="8188">MRPVECSFPQLRGSSSTPGEGMSRRLCRFVDLRWRLEALNGLAIISFVKSPGWDAPVFGFRRVRCHHRSRN</sequence>